<dbReference type="InterPro" id="IPR005119">
    <property type="entry name" value="LysR_subst-bd"/>
</dbReference>
<dbReference type="SUPFAM" id="SSF53850">
    <property type="entry name" value="Periplasmic binding protein-like II"/>
    <property type="match status" value="1"/>
</dbReference>
<dbReference type="OrthoDB" id="5495633at2"/>
<evidence type="ECO:0000259" key="5">
    <source>
        <dbReference type="PROSITE" id="PS50931"/>
    </source>
</evidence>
<dbReference type="RefSeq" id="WP_130356397.1">
    <property type="nucleotide sequence ID" value="NZ_SGXC01000001.1"/>
</dbReference>
<dbReference type="SUPFAM" id="SSF46785">
    <property type="entry name" value="Winged helix' DNA-binding domain"/>
    <property type="match status" value="1"/>
</dbReference>
<keyword evidence="2" id="KW-0805">Transcription regulation</keyword>
<dbReference type="Gene3D" id="1.10.10.10">
    <property type="entry name" value="Winged helix-like DNA-binding domain superfamily/Winged helix DNA-binding domain"/>
    <property type="match status" value="1"/>
</dbReference>
<evidence type="ECO:0000256" key="4">
    <source>
        <dbReference type="ARBA" id="ARBA00023163"/>
    </source>
</evidence>
<evidence type="ECO:0000313" key="6">
    <source>
        <dbReference type="EMBL" id="RZS85133.1"/>
    </source>
</evidence>
<keyword evidence="3" id="KW-0238">DNA-binding</keyword>
<name>A0A4Q7NJJ4_9BURK</name>
<dbReference type="Proteomes" id="UP000292445">
    <property type="component" value="Unassembled WGS sequence"/>
</dbReference>
<dbReference type="InterPro" id="IPR036390">
    <property type="entry name" value="WH_DNA-bd_sf"/>
</dbReference>
<evidence type="ECO:0000256" key="2">
    <source>
        <dbReference type="ARBA" id="ARBA00023015"/>
    </source>
</evidence>
<proteinExistence type="inferred from homology"/>
<dbReference type="AlphaFoldDB" id="A0A4Q7NJJ4"/>
<dbReference type="EMBL" id="SGXC01000001">
    <property type="protein sequence ID" value="RZS85133.1"/>
    <property type="molecule type" value="Genomic_DNA"/>
</dbReference>
<dbReference type="PROSITE" id="PS50931">
    <property type="entry name" value="HTH_LYSR"/>
    <property type="match status" value="1"/>
</dbReference>
<feature type="domain" description="HTH lysR-type" evidence="5">
    <location>
        <begin position="6"/>
        <end position="63"/>
    </location>
</feature>
<dbReference type="PRINTS" id="PR00039">
    <property type="entry name" value="HTHLYSR"/>
</dbReference>
<sequence>MDLLRFDLNLLLCFDAIYRHQRLSAAADELNLTQPAVSAALKRLRAHFDNPLFVRTSRGMRPTPFSDGIAPKIAQVLEVLKGVDLSSEFTPASTTINFRVYINDVGMIVAMPQVLAHLREHAPHARLTIVDLRPDEVVESLDSGNIDLAIGYFLGMPNWARQQNLRTTRYVCMVAGHHPEIRDSLSLEQFLRCRHAMYVNSGSQYYAMEQALAERGLTRDVILHVPRFSALPFLVAQADLIATVPEDLGTLFSRLLDVRIFTPPLELANFQIHQYWHERLHAEPAYRWLRQVVYDKTSGLPVARRAD</sequence>
<dbReference type="InterPro" id="IPR050389">
    <property type="entry name" value="LysR-type_TF"/>
</dbReference>
<dbReference type="Gene3D" id="3.40.190.10">
    <property type="entry name" value="Periplasmic binding protein-like II"/>
    <property type="match status" value="2"/>
</dbReference>
<gene>
    <name evidence="6" type="ORF">EV675_1156</name>
</gene>
<dbReference type="GO" id="GO:0003677">
    <property type="term" value="F:DNA binding"/>
    <property type="evidence" value="ECO:0007669"/>
    <property type="project" value="UniProtKB-KW"/>
</dbReference>
<comment type="caution">
    <text evidence="6">The sequence shown here is derived from an EMBL/GenBank/DDBJ whole genome shotgun (WGS) entry which is preliminary data.</text>
</comment>
<dbReference type="CDD" id="cd08459">
    <property type="entry name" value="PBP2_DntR_NahR_LinR_like"/>
    <property type="match status" value="1"/>
</dbReference>
<dbReference type="Pfam" id="PF00126">
    <property type="entry name" value="HTH_1"/>
    <property type="match status" value="1"/>
</dbReference>
<evidence type="ECO:0000313" key="7">
    <source>
        <dbReference type="Proteomes" id="UP000292445"/>
    </source>
</evidence>
<dbReference type="InterPro" id="IPR036388">
    <property type="entry name" value="WH-like_DNA-bd_sf"/>
</dbReference>
<dbReference type="InterPro" id="IPR000847">
    <property type="entry name" value="LysR_HTH_N"/>
</dbReference>
<comment type="similarity">
    <text evidence="1">Belongs to the LysR transcriptional regulatory family.</text>
</comment>
<protein>
    <submittedName>
        <fullName evidence="6">LysR family transcriptional regulator</fullName>
    </submittedName>
</protein>
<dbReference type="Pfam" id="PF03466">
    <property type="entry name" value="LysR_substrate"/>
    <property type="match status" value="1"/>
</dbReference>
<evidence type="ECO:0000256" key="3">
    <source>
        <dbReference type="ARBA" id="ARBA00023125"/>
    </source>
</evidence>
<organism evidence="6 7">
    <name type="scientific">Pigmentiphaga kullae</name>
    <dbReference type="NCBI Taxonomy" id="151784"/>
    <lineage>
        <taxon>Bacteria</taxon>
        <taxon>Pseudomonadati</taxon>
        <taxon>Pseudomonadota</taxon>
        <taxon>Betaproteobacteria</taxon>
        <taxon>Burkholderiales</taxon>
        <taxon>Alcaligenaceae</taxon>
        <taxon>Pigmentiphaga</taxon>
    </lineage>
</organism>
<reference evidence="6 7" key="1">
    <citation type="submission" date="2019-02" db="EMBL/GenBank/DDBJ databases">
        <title>Genomic Encyclopedia of Type Strains, Phase IV (KMG-IV): sequencing the most valuable type-strain genomes for metagenomic binning, comparative biology and taxonomic classification.</title>
        <authorList>
            <person name="Goeker M."/>
        </authorList>
    </citation>
    <scope>NUCLEOTIDE SEQUENCE [LARGE SCALE GENOMIC DNA]</scope>
    <source>
        <strain evidence="6 7">K24</strain>
    </source>
</reference>
<evidence type="ECO:0000256" key="1">
    <source>
        <dbReference type="ARBA" id="ARBA00009437"/>
    </source>
</evidence>
<dbReference type="PANTHER" id="PTHR30118">
    <property type="entry name" value="HTH-TYPE TRANSCRIPTIONAL REGULATOR LEUO-RELATED"/>
    <property type="match status" value="1"/>
</dbReference>
<dbReference type="GO" id="GO:0003700">
    <property type="term" value="F:DNA-binding transcription factor activity"/>
    <property type="evidence" value="ECO:0007669"/>
    <property type="project" value="InterPro"/>
</dbReference>
<accession>A0A4Q7NJJ4</accession>
<dbReference type="PANTHER" id="PTHR30118:SF15">
    <property type="entry name" value="TRANSCRIPTIONAL REGULATORY PROTEIN"/>
    <property type="match status" value="1"/>
</dbReference>
<keyword evidence="4" id="KW-0804">Transcription</keyword>
<keyword evidence="7" id="KW-1185">Reference proteome</keyword>